<name>A0ABP6SU90_9ACTN</name>
<evidence type="ECO:0000259" key="1">
    <source>
        <dbReference type="Pfam" id="PF03724"/>
    </source>
</evidence>
<dbReference type="InterPro" id="IPR005184">
    <property type="entry name" value="DUF306_Meta_HslJ"/>
</dbReference>
<evidence type="ECO:0000313" key="3">
    <source>
        <dbReference type="Proteomes" id="UP001501676"/>
    </source>
</evidence>
<evidence type="ECO:0000313" key="2">
    <source>
        <dbReference type="EMBL" id="GAA3384599.1"/>
    </source>
</evidence>
<dbReference type="Proteomes" id="UP001501676">
    <property type="component" value="Unassembled WGS sequence"/>
</dbReference>
<sequence length="102" mass="10372">MLYQIVIEGLVAPMPTGVYLRFEGGRVSGSSGCNTLTGSAVVGPSTIRFSGLTTTVIPCPSGPSAILSAMLFVLETGAVAYSVDGAGLHLRAGTRELTLRAG</sequence>
<dbReference type="EMBL" id="BAAAYN010000008">
    <property type="protein sequence ID" value="GAA3384599.1"/>
    <property type="molecule type" value="Genomic_DNA"/>
</dbReference>
<dbReference type="Gene3D" id="2.40.128.270">
    <property type="match status" value="1"/>
</dbReference>
<organism evidence="2 3">
    <name type="scientific">Cryptosporangium minutisporangium</name>
    <dbReference type="NCBI Taxonomy" id="113569"/>
    <lineage>
        <taxon>Bacteria</taxon>
        <taxon>Bacillati</taxon>
        <taxon>Actinomycetota</taxon>
        <taxon>Actinomycetes</taxon>
        <taxon>Cryptosporangiales</taxon>
        <taxon>Cryptosporangiaceae</taxon>
        <taxon>Cryptosporangium</taxon>
    </lineage>
</organism>
<proteinExistence type="predicted"/>
<keyword evidence="3" id="KW-1185">Reference proteome</keyword>
<protein>
    <recommendedName>
        <fullName evidence="1">DUF306 domain-containing protein</fullName>
    </recommendedName>
</protein>
<accession>A0ABP6SU90</accession>
<comment type="caution">
    <text evidence="2">The sequence shown here is derived from an EMBL/GenBank/DDBJ whole genome shotgun (WGS) entry which is preliminary data.</text>
</comment>
<reference evidence="3" key="1">
    <citation type="journal article" date="2019" name="Int. J. Syst. Evol. Microbiol.">
        <title>The Global Catalogue of Microorganisms (GCM) 10K type strain sequencing project: providing services to taxonomists for standard genome sequencing and annotation.</title>
        <authorList>
            <consortium name="The Broad Institute Genomics Platform"/>
            <consortium name="The Broad Institute Genome Sequencing Center for Infectious Disease"/>
            <person name="Wu L."/>
            <person name="Ma J."/>
        </authorList>
    </citation>
    <scope>NUCLEOTIDE SEQUENCE [LARGE SCALE GENOMIC DNA]</scope>
    <source>
        <strain evidence="3">JCM 9458</strain>
    </source>
</reference>
<dbReference type="Pfam" id="PF03724">
    <property type="entry name" value="META"/>
    <property type="match status" value="1"/>
</dbReference>
<gene>
    <name evidence="2" type="ORF">GCM10020369_14930</name>
</gene>
<feature type="domain" description="DUF306" evidence="1">
    <location>
        <begin position="14"/>
        <end position="96"/>
    </location>
</feature>
<dbReference type="InterPro" id="IPR038670">
    <property type="entry name" value="HslJ-like_sf"/>
</dbReference>